<dbReference type="Pfam" id="PF00440">
    <property type="entry name" value="TetR_N"/>
    <property type="match status" value="1"/>
</dbReference>
<dbReference type="GO" id="GO:0003700">
    <property type="term" value="F:DNA-binding transcription factor activity"/>
    <property type="evidence" value="ECO:0007669"/>
    <property type="project" value="TreeGrafter"/>
</dbReference>
<dbReference type="AlphaFoldDB" id="A0A5P9Q9V0"/>
<dbReference type="GO" id="GO:0045892">
    <property type="term" value="P:negative regulation of DNA-templated transcription"/>
    <property type="evidence" value="ECO:0007669"/>
    <property type="project" value="InterPro"/>
</dbReference>
<evidence type="ECO:0000313" key="7">
    <source>
        <dbReference type="EMBL" id="QFU97910.1"/>
    </source>
</evidence>
<dbReference type="InterPro" id="IPR001647">
    <property type="entry name" value="HTH_TetR"/>
</dbReference>
<dbReference type="PANTHER" id="PTHR30055:SF151">
    <property type="entry name" value="TRANSCRIPTIONAL REGULATORY PROTEIN"/>
    <property type="match status" value="1"/>
</dbReference>
<organism evidence="7 8">
    <name type="scientific">Luteimicrobium xylanilyticum</name>
    <dbReference type="NCBI Taxonomy" id="1133546"/>
    <lineage>
        <taxon>Bacteria</taxon>
        <taxon>Bacillati</taxon>
        <taxon>Actinomycetota</taxon>
        <taxon>Actinomycetes</taxon>
        <taxon>Micrococcales</taxon>
        <taxon>Luteimicrobium</taxon>
    </lineage>
</organism>
<dbReference type="Gene3D" id="1.10.357.10">
    <property type="entry name" value="Tetracycline Repressor, domain 2"/>
    <property type="match status" value="1"/>
</dbReference>
<dbReference type="GO" id="GO:0000976">
    <property type="term" value="F:transcription cis-regulatory region binding"/>
    <property type="evidence" value="ECO:0007669"/>
    <property type="project" value="TreeGrafter"/>
</dbReference>
<evidence type="ECO:0000256" key="5">
    <source>
        <dbReference type="PROSITE-ProRule" id="PRU00335"/>
    </source>
</evidence>
<feature type="domain" description="HTH tetR-type" evidence="6">
    <location>
        <begin position="4"/>
        <end position="64"/>
    </location>
</feature>
<feature type="DNA-binding region" description="H-T-H motif" evidence="5">
    <location>
        <begin position="27"/>
        <end position="46"/>
    </location>
</feature>
<keyword evidence="1" id="KW-0678">Repressor</keyword>
<evidence type="ECO:0000259" key="6">
    <source>
        <dbReference type="PROSITE" id="PS50977"/>
    </source>
</evidence>
<evidence type="ECO:0000256" key="4">
    <source>
        <dbReference type="ARBA" id="ARBA00023163"/>
    </source>
</evidence>
<keyword evidence="4" id="KW-0804">Transcription</keyword>
<dbReference type="InterPro" id="IPR036271">
    <property type="entry name" value="Tet_transcr_reg_TetR-rel_C_sf"/>
</dbReference>
<reference evidence="7 8" key="1">
    <citation type="submission" date="2019-10" db="EMBL/GenBank/DDBJ databases">
        <title>Genome sequence of Luteimicrobium xylanilyticum HY-24.</title>
        <authorList>
            <person name="Kim D.Y."/>
            <person name="Park H.-Y."/>
        </authorList>
    </citation>
    <scope>NUCLEOTIDE SEQUENCE [LARGE SCALE GENOMIC DNA]</scope>
    <source>
        <strain evidence="7 8">HY-24</strain>
    </source>
</reference>
<dbReference type="Pfam" id="PF02909">
    <property type="entry name" value="TetR_C_1"/>
    <property type="match status" value="1"/>
</dbReference>
<sequence length="215" mass="23424">MSKGLTRDQVVRAALDLLDEVGLDDLTMRALAARLDVKAAALYWHVRSKADLVDEMGTALWREALGALPARSPADRPDDLLVAFAGTLRATLLSHRDGARLFAGTYLTDVTVLEAQEPLLAALVDGGVDLDTAVEVSTVLYAFTVGATIEEQAVRQARSSGDARYDLPERERRLDAERFPLVTAAGRLSFPDPATRFDRAVRRLVASFDGWSTRA</sequence>
<dbReference type="GO" id="GO:0046677">
    <property type="term" value="P:response to antibiotic"/>
    <property type="evidence" value="ECO:0007669"/>
    <property type="project" value="InterPro"/>
</dbReference>
<dbReference type="Proteomes" id="UP000326702">
    <property type="component" value="Chromosome"/>
</dbReference>
<accession>A0A5P9Q9V0</accession>
<dbReference type="PROSITE" id="PS50977">
    <property type="entry name" value="HTH_TETR_2"/>
    <property type="match status" value="1"/>
</dbReference>
<protein>
    <submittedName>
        <fullName evidence="7">Tn1721 family tetracycline repressor protein class A</fullName>
    </submittedName>
</protein>
<evidence type="ECO:0000256" key="1">
    <source>
        <dbReference type="ARBA" id="ARBA00022491"/>
    </source>
</evidence>
<evidence type="ECO:0000256" key="3">
    <source>
        <dbReference type="ARBA" id="ARBA00023125"/>
    </source>
</evidence>
<gene>
    <name evidence="7" type="ORF">KDY119_01416</name>
</gene>
<dbReference type="RefSeq" id="WP_036951466.1">
    <property type="nucleotide sequence ID" value="NZ_BAABIH010000034.1"/>
</dbReference>
<dbReference type="InterPro" id="IPR004111">
    <property type="entry name" value="Repressor_TetR_C"/>
</dbReference>
<dbReference type="KEGG" id="lxl:KDY119_01416"/>
<keyword evidence="3 5" id="KW-0238">DNA-binding</keyword>
<name>A0A5P9Q9V0_9MICO</name>
<evidence type="ECO:0000256" key="2">
    <source>
        <dbReference type="ARBA" id="ARBA00023015"/>
    </source>
</evidence>
<dbReference type="InterPro" id="IPR050109">
    <property type="entry name" value="HTH-type_TetR-like_transc_reg"/>
</dbReference>
<dbReference type="PRINTS" id="PR00455">
    <property type="entry name" value="HTHTETR"/>
</dbReference>
<proteinExistence type="predicted"/>
<dbReference type="InterPro" id="IPR003012">
    <property type="entry name" value="Tet_transcr_reg_TetR"/>
</dbReference>
<dbReference type="Gene3D" id="1.10.10.60">
    <property type="entry name" value="Homeodomain-like"/>
    <property type="match status" value="1"/>
</dbReference>
<dbReference type="PANTHER" id="PTHR30055">
    <property type="entry name" value="HTH-TYPE TRANSCRIPTIONAL REGULATOR RUTR"/>
    <property type="match status" value="1"/>
</dbReference>
<dbReference type="EMBL" id="CP045529">
    <property type="protein sequence ID" value="QFU97910.1"/>
    <property type="molecule type" value="Genomic_DNA"/>
</dbReference>
<dbReference type="SUPFAM" id="SSF48498">
    <property type="entry name" value="Tetracyclin repressor-like, C-terminal domain"/>
    <property type="match status" value="1"/>
</dbReference>
<dbReference type="PRINTS" id="PR00400">
    <property type="entry name" value="TETREPRESSOR"/>
</dbReference>
<keyword evidence="2" id="KW-0805">Transcription regulation</keyword>
<dbReference type="SUPFAM" id="SSF46689">
    <property type="entry name" value="Homeodomain-like"/>
    <property type="match status" value="1"/>
</dbReference>
<dbReference type="InterPro" id="IPR009057">
    <property type="entry name" value="Homeodomain-like_sf"/>
</dbReference>
<evidence type="ECO:0000313" key="8">
    <source>
        <dbReference type="Proteomes" id="UP000326702"/>
    </source>
</evidence>
<keyword evidence="8" id="KW-1185">Reference proteome</keyword>